<dbReference type="SUPFAM" id="SSF55979">
    <property type="entry name" value="DNA clamp"/>
    <property type="match status" value="3"/>
</dbReference>
<comment type="function">
    <text evidence="10">Confers DNA tethering and processivity to DNA polymerases and other proteins. Acts as a clamp, forming a ring around DNA (a reaction catalyzed by the clamp-loading complex) which diffuses in an ATP-independent manner freely and bidirectionally along dsDNA. Initially characterized for its ability to contact the catalytic subunit of DNA polymerase III (Pol III), a complex, multichain enzyme responsible for most of the replicative synthesis in bacteria; Pol III exhibits 3'-5' exonuclease proofreading activity. The beta chain is required for initiation of replication as well as for processivity of DNA replication.</text>
</comment>
<keyword evidence="7 10" id="KW-0235">DNA replication</keyword>
<evidence type="ECO:0000259" key="12">
    <source>
        <dbReference type="Pfam" id="PF02767"/>
    </source>
</evidence>
<dbReference type="NCBIfam" id="TIGR00663">
    <property type="entry name" value="dnan"/>
    <property type="match status" value="1"/>
</dbReference>
<organism evidence="14 15">
    <name type="scientific">Atopococcus tabaci</name>
    <dbReference type="NCBI Taxonomy" id="269774"/>
    <lineage>
        <taxon>Bacteria</taxon>
        <taxon>Bacillati</taxon>
        <taxon>Bacillota</taxon>
        <taxon>Bacilli</taxon>
        <taxon>Lactobacillales</taxon>
        <taxon>Carnobacteriaceae</taxon>
        <taxon>Atopococcus</taxon>
    </lineage>
</organism>
<dbReference type="Proteomes" id="UP001171751">
    <property type="component" value="Unassembled WGS sequence"/>
</dbReference>
<evidence type="ECO:0000259" key="13">
    <source>
        <dbReference type="Pfam" id="PF02768"/>
    </source>
</evidence>
<proteinExistence type="inferred from homology"/>
<evidence type="ECO:0000256" key="8">
    <source>
        <dbReference type="ARBA" id="ARBA00022932"/>
    </source>
</evidence>
<dbReference type="PIRSF" id="PIRSF000804">
    <property type="entry name" value="DNA_pol_III_b"/>
    <property type="match status" value="1"/>
</dbReference>
<keyword evidence="15" id="KW-1185">Reference proteome</keyword>
<dbReference type="GO" id="GO:0003677">
    <property type="term" value="F:DNA binding"/>
    <property type="evidence" value="ECO:0007669"/>
    <property type="project" value="UniProtKB-UniRule"/>
</dbReference>
<evidence type="ECO:0000313" key="14">
    <source>
        <dbReference type="EMBL" id="MDO5457480.1"/>
    </source>
</evidence>
<evidence type="ECO:0000256" key="4">
    <source>
        <dbReference type="ARBA" id="ARBA00022490"/>
    </source>
</evidence>
<dbReference type="InterPro" id="IPR022634">
    <property type="entry name" value="DNA_polIII_beta_N"/>
</dbReference>
<feature type="domain" description="DNA polymerase III beta sliding clamp N-terminal" evidence="11">
    <location>
        <begin position="1"/>
        <end position="126"/>
    </location>
</feature>
<dbReference type="InterPro" id="IPR022637">
    <property type="entry name" value="DNA_polIII_beta_cen"/>
</dbReference>
<comment type="subunit">
    <text evidence="10">Forms a ring-shaped head-to-tail homodimer around DNA.</text>
</comment>
<reference evidence="14" key="1">
    <citation type="submission" date="2023-07" db="EMBL/GenBank/DDBJ databases">
        <title>Between Cages and Wild: Unraveling the Impact of Captivity on Animal Microbiomes and Antimicrobial Resistance.</title>
        <authorList>
            <person name="Schmartz G.P."/>
            <person name="Rehner J."/>
            <person name="Schuff M.J."/>
            <person name="Becker S.L."/>
            <person name="Kravczyk M."/>
            <person name="Gurevich A."/>
            <person name="Francke R."/>
            <person name="Mueller R."/>
            <person name="Keller V."/>
            <person name="Keller A."/>
        </authorList>
    </citation>
    <scope>NUCLEOTIDE SEQUENCE</scope>
    <source>
        <strain evidence="14">S39M_St_73</strain>
    </source>
</reference>
<dbReference type="GO" id="GO:0008408">
    <property type="term" value="F:3'-5' exonuclease activity"/>
    <property type="evidence" value="ECO:0007669"/>
    <property type="project" value="InterPro"/>
</dbReference>
<protein>
    <recommendedName>
        <fullName evidence="3 10">Beta sliding clamp</fullName>
    </recommendedName>
</protein>
<dbReference type="PANTHER" id="PTHR30478:SF0">
    <property type="entry name" value="BETA SLIDING CLAMP"/>
    <property type="match status" value="1"/>
</dbReference>
<name>A0AA43UCJ7_9LACT</name>
<evidence type="ECO:0000259" key="11">
    <source>
        <dbReference type="Pfam" id="PF00712"/>
    </source>
</evidence>
<dbReference type="AlphaFoldDB" id="A0AA43UCJ7"/>
<dbReference type="GO" id="GO:0005737">
    <property type="term" value="C:cytoplasm"/>
    <property type="evidence" value="ECO:0007669"/>
    <property type="project" value="UniProtKB-SubCell"/>
</dbReference>
<comment type="similarity">
    <text evidence="2 10">Belongs to the beta sliding clamp family.</text>
</comment>
<evidence type="ECO:0000256" key="9">
    <source>
        <dbReference type="ARBA" id="ARBA00023125"/>
    </source>
</evidence>
<feature type="domain" description="DNA polymerase III beta sliding clamp central" evidence="12">
    <location>
        <begin position="136"/>
        <end position="250"/>
    </location>
</feature>
<sequence>MKFSINRSKFIEQLNNVQLAISSRSTIPILSGIKLVAQNNQLILTGSDADISVEASIEVNEESQLEIEKTGSIVVMPARMLMDIVKKLPDEKVIIELKESTQVSIDSKTSSFVINGIEADQYPHLPEIDANKKIELPAQLFKQVVRQTVIAVSKHESRPILTGVEFSIETNKLTAVATDSHRLSKRTITLEESYPNSLDFVIPGKSLTELNRIISDDIETLDLYVTDSQVLFALPQINFYSRLLEGNYPNTDQLIPSESNTKVILNADLFEAAVDRASLLSHAGKNNVIKLIIANDQMEVFGDYPGVGQIEEDIPFKSIEGDVIEISFNPDYMKQALNAFGPVEVGIELVGALRPFIIKPSDGSLDFVQLITPIRTPE</sequence>
<dbReference type="GO" id="GO:0003887">
    <property type="term" value="F:DNA-directed DNA polymerase activity"/>
    <property type="evidence" value="ECO:0007669"/>
    <property type="project" value="UniProtKB-UniRule"/>
</dbReference>
<dbReference type="PANTHER" id="PTHR30478">
    <property type="entry name" value="DNA POLYMERASE III SUBUNIT BETA"/>
    <property type="match status" value="1"/>
</dbReference>
<keyword evidence="4 10" id="KW-0963">Cytoplasm</keyword>
<evidence type="ECO:0000256" key="10">
    <source>
        <dbReference type="PIRNR" id="PIRNR000804"/>
    </source>
</evidence>
<gene>
    <name evidence="14" type="primary">dnaN</name>
    <name evidence="14" type="ORF">Q4F26_03960</name>
</gene>
<dbReference type="InterPro" id="IPR046938">
    <property type="entry name" value="DNA_clamp_sf"/>
</dbReference>
<dbReference type="Gene3D" id="3.70.10.10">
    <property type="match status" value="1"/>
</dbReference>
<dbReference type="Pfam" id="PF00712">
    <property type="entry name" value="DNA_pol3_beta"/>
    <property type="match status" value="1"/>
</dbReference>
<dbReference type="CDD" id="cd00140">
    <property type="entry name" value="beta_clamp"/>
    <property type="match status" value="1"/>
</dbReference>
<evidence type="ECO:0000256" key="2">
    <source>
        <dbReference type="ARBA" id="ARBA00010752"/>
    </source>
</evidence>
<dbReference type="InterPro" id="IPR001001">
    <property type="entry name" value="DNA_polIII_beta"/>
</dbReference>
<keyword evidence="9" id="KW-0238">DNA-binding</keyword>
<dbReference type="SMART" id="SM00480">
    <property type="entry name" value="POL3Bc"/>
    <property type="match status" value="1"/>
</dbReference>
<evidence type="ECO:0000256" key="3">
    <source>
        <dbReference type="ARBA" id="ARBA00021035"/>
    </source>
</evidence>
<keyword evidence="5 10" id="KW-0808">Transferase</keyword>
<accession>A0AA43UCJ7</accession>
<evidence type="ECO:0000256" key="1">
    <source>
        <dbReference type="ARBA" id="ARBA00004496"/>
    </source>
</evidence>
<keyword evidence="6 10" id="KW-0548">Nucleotidyltransferase</keyword>
<dbReference type="GO" id="GO:0006271">
    <property type="term" value="P:DNA strand elongation involved in DNA replication"/>
    <property type="evidence" value="ECO:0007669"/>
    <property type="project" value="TreeGrafter"/>
</dbReference>
<evidence type="ECO:0000313" key="15">
    <source>
        <dbReference type="Proteomes" id="UP001171751"/>
    </source>
</evidence>
<evidence type="ECO:0000256" key="7">
    <source>
        <dbReference type="ARBA" id="ARBA00022705"/>
    </source>
</evidence>
<comment type="subcellular location">
    <subcellularLocation>
        <location evidence="1 10">Cytoplasm</location>
    </subcellularLocation>
</comment>
<dbReference type="Gene3D" id="3.10.150.10">
    <property type="entry name" value="DNA Polymerase III, subunit A, domain 2"/>
    <property type="match status" value="1"/>
</dbReference>
<dbReference type="GO" id="GO:0009360">
    <property type="term" value="C:DNA polymerase III complex"/>
    <property type="evidence" value="ECO:0007669"/>
    <property type="project" value="InterPro"/>
</dbReference>
<dbReference type="Pfam" id="PF02767">
    <property type="entry name" value="DNA_pol3_beta_2"/>
    <property type="match status" value="1"/>
</dbReference>
<evidence type="ECO:0000256" key="5">
    <source>
        <dbReference type="ARBA" id="ARBA00022679"/>
    </source>
</evidence>
<evidence type="ECO:0000256" key="6">
    <source>
        <dbReference type="ARBA" id="ARBA00022695"/>
    </source>
</evidence>
<feature type="domain" description="DNA polymerase III beta sliding clamp C-terminal" evidence="13">
    <location>
        <begin position="253"/>
        <end position="374"/>
    </location>
</feature>
<keyword evidence="8 10" id="KW-0239">DNA-directed DNA polymerase</keyword>
<dbReference type="InterPro" id="IPR022635">
    <property type="entry name" value="DNA_polIII_beta_C"/>
</dbReference>
<comment type="caution">
    <text evidence="14">The sequence shown here is derived from an EMBL/GenBank/DDBJ whole genome shotgun (WGS) entry which is preliminary data.</text>
</comment>
<dbReference type="Pfam" id="PF02768">
    <property type="entry name" value="DNA_pol3_beta_3"/>
    <property type="match status" value="1"/>
</dbReference>
<dbReference type="EMBL" id="JAUNQW010000012">
    <property type="protein sequence ID" value="MDO5457480.1"/>
    <property type="molecule type" value="Genomic_DNA"/>
</dbReference>